<dbReference type="PROSITE" id="PS50928">
    <property type="entry name" value="ABC_TM1"/>
    <property type="match status" value="1"/>
</dbReference>
<accession>A0A1K2HU67</accession>
<feature type="transmembrane region" description="Helical" evidence="11">
    <location>
        <begin position="79"/>
        <end position="104"/>
    </location>
</feature>
<dbReference type="Pfam" id="PF00528">
    <property type="entry name" value="BPD_transp_1"/>
    <property type="match status" value="1"/>
</dbReference>
<evidence type="ECO:0000256" key="11">
    <source>
        <dbReference type="RuleBase" id="RU363032"/>
    </source>
</evidence>
<evidence type="ECO:0000256" key="2">
    <source>
        <dbReference type="ARBA" id="ARBA00004651"/>
    </source>
</evidence>
<evidence type="ECO:0000313" key="14">
    <source>
        <dbReference type="Proteomes" id="UP000183447"/>
    </source>
</evidence>
<evidence type="ECO:0000256" key="10">
    <source>
        <dbReference type="ARBA" id="ARBA00041109"/>
    </source>
</evidence>
<dbReference type="PANTHER" id="PTHR32243">
    <property type="entry name" value="MALTOSE TRANSPORT SYSTEM PERMEASE-RELATED"/>
    <property type="match status" value="1"/>
</dbReference>
<dbReference type="STRING" id="665118.SAMN02983003_0797"/>
<dbReference type="Proteomes" id="UP000183447">
    <property type="component" value="Unassembled WGS sequence"/>
</dbReference>
<evidence type="ECO:0000256" key="7">
    <source>
        <dbReference type="ARBA" id="ARBA00022692"/>
    </source>
</evidence>
<keyword evidence="8 11" id="KW-1133">Transmembrane helix</keyword>
<evidence type="ECO:0000256" key="3">
    <source>
        <dbReference type="ARBA" id="ARBA00009047"/>
    </source>
</evidence>
<dbReference type="CDD" id="cd06261">
    <property type="entry name" value="TM_PBP2"/>
    <property type="match status" value="1"/>
</dbReference>
<dbReference type="RefSeq" id="WP_072339207.1">
    <property type="nucleotide sequence ID" value="NZ_FPKU01000001.1"/>
</dbReference>
<sequence>MEQTQNHVGNPRLRLLGNIGLYLGFAVAVTIALFPIIMVVMLSMKSRTEVFTWPPTFLPQSFNLSTYIYVLTETTIGRMLWNSVFLTTFSVLGCILVSAPAAYAFSRLRFRFDKQLLLLLLVYQMISSMVIAIPLYRYYEQLNLLDSHLGVILIYITVEIPFTVWLLKGFFDSIPASLDEAARIDGASRLQVLRLVILPLAMPGLAAALIFNVISSWSQFIIPFILLQRSELLPISIGVLNFAPGQTEGEVTIPYLAAASVIAMLPAVTMFIILQRFIVQALTGGAVKG</sequence>
<dbReference type="PANTHER" id="PTHR32243:SF50">
    <property type="entry name" value="MALTOSE_MALTODEXTRIN TRANSPORT SYSTEM PERMEASE PROTEIN MALG"/>
    <property type="match status" value="1"/>
</dbReference>
<evidence type="ECO:0000256" key="4">
    <source>
        <dbReference type="ARBA" id="ARBA00022448"/>
    </source>
</evidence>
<feature type="domain" description="ABC transmembrane type-1" evidence="12">
    <location>
        <begin position="80"/>
        <end position="274"/>
    </location>
</feature>
<evidence type="ECO:0000313" key="13">
    <source>
        <dbReference type="EMBL" id="SFZ81950.1"/>
    </source>
</evidence>
<evidence type="ECO:0000256" key="1">
    <source>
        <dbReference type="ARBA" id="ARBA00002264"/>
    </source>
</evidence>
<dbReference type="SUPFAM" id="SSF161098">
    <property type="entry name" value="MetI-like"/>
    <property type="match status" value="1"/>
</dbReference>
<dbReference type="AlphaFoldDB" id="A0A1K2HU67"/>
<evidence type="ECO:0000256" key="6">
    <source>
        <dbReference type="ARBA" id="ARBA00022597"/>
    </source>
</evidence>
<dbReference type="GO" id="GO:0055085">
    <property type="term" value="P:transmembrane transport"/>
    <property type="evidence" value="ECO:0007669"/>
    <property type="project" value="InterPro"/>
</dbReference>
<keyword evidence="4 11" id="KW-0813">Transport</keyword>
<protein>
    <recommendedName>
        <fullName evidence="10">Maltose/maltodextrin transport system permease protein MalG</fullName>
    </recommendedName>
</protein>
<name>A0A1K2HU67_9HYPH</name>
<keyword evidence="6" id="KW-0762">Sugar transport</keyword>
<proteinExistence type="inferred from homology"/>
<evidence type="ECO:0000256" key="5">
    <source>
        <dbReference type="ARBA" id="ARBA00022475"/>
    </source>
</evidence>
<comment type="similarity">
    <text evidence="3">Belongs to the binding-protein-dependent transport system permease family. MalFG subfamily.</text>
</comment>
<dbReference type="InterPro" id="IPR000515">
    <property type="entry name" value="MetI-like"/>
</dbReference>
<dbReference type="InterPro" id="IPR050901">
    <property type="entry name" value="BP-dep_ABC_trans_perm"/>
</dbReference>
<keyword evidence="7 11" id="KW-0812">Transmembrane</keyword>
<comment type="subcellular location">
    <subcellularLocation>
        <location evidence="2 11">Cell membrane</location>
        <topology evidence="2 11">Multi-pass membrane protein</topology>
    </subcellularLocation>
</comment>
<evidence type="ECO:0000256" key="8">
    <source>
        <dbReference type="ARBA" id="ARBA00022989"/>
    </source>
</evidence>
<comment type="function">
    <text evidence="1">Part of the ABC transporter complex MalEFGK involved in maltose/maltodextrin import. Probably responsible for the translocation of the substrate across the membrane.</text>
</comment>
<dbReference type="Gene3D" id="1.10.3720.10">
    <property type="entry name" value="MetI-like"/>
    <property type="match status" value="1"/>
</dbReference>
<feature type="transmembrane region" description="Helical" evidence="11">
    <location>
        <begin position="255"/>
        <end position="278"/>
    </location>
</feature>
<gene>
    <name evidence="13" type="ORF">SAMN02983003_0797</name>
</gene>
<reference evidence="13 14" key="1">
    <citation type="submission" date="2016-11" db="EMBL/GenBank/DDBJ databases">
        <authorList>
            <person name="Jaros S."/>
            <person name="Januszkiewicz K."/>
            <person name="Wedrychowicz H."/>
        </authorList>
    </citation>
    <scope>NUCLEOTIDE SEQUENCE [LARGE SCALE GENOMIC DNA]</scope>
    <source>
        <strain evidence="13 14">ATCC 23634</strain>
    </source>
</reference>
<evidence type="ECO:0000259" key="12">
    <source>
        <dbReference type="PROSITE" id="PS50928"/>
    </source>
</evidence>
<feature type="transmembrane region" description="Helical" evidence="11">
    <location>
        <begin position="192"/>
        <end position="214"/>
    </location>
</feature>
<feature type="transmembrane region" description="Helical" evidence="11">
    <location>
        <begin position="21"/>
        <end position="44"/>
    </location>
</feature>
<dbReference type="GO" id="GO:0005886">
    <property type="term" value="C:plasma membrane"/>
    <property type="evidence" value="ECO:0007669"/>
    <property type="project" value="UniProtKB-SubCell"/>
</dbReference>
<feature type="transmembrane region" description="Helical" evidence="11">
    <location>
        <begin position="116"/>
        <end position="136"/>
    </location>
</feature>
<organism evidence="13 14">
    <name type="scientific">Devosia enhydra</name>
    <dbReference type="NCBI Taxonomy" id="665118"/>
    <lineage>
        <taxon>Bacteria</taxon>
        <taxon>Pseudomonadati</taxon>
        <taxon>Pseudomonadota</taxon>
        <taxon>Alphaproteobacteria</taxon>
        <taxon>Hyphomicrobiales</taxon>
        <taxon>Devosiaceae</taxon>
        <taxon>Devosia</taxon>
    </lineage>
</organism>
<dbReference type="EMBL" id="FPKU01000001">
    <property type="protein sequence ID" value="SFZ81950.1"/>
    <property type="molecule type" value="Genomic_DNA"/>
</dbReference>
<keyword evidence="14" id="KW-1185">Reference proteome</keyword>
<feature type="transmembrane region" description="Helical" evidence="11">
    <location>
        <begin position="148"/>
        <end position="171"/>
    </location>
</feature>
<keyword evidence="9 11" id="KW-0472">Membrane</keyword>
<keyword evidence="5" id="KW-1003">Cell membrane</keyword>
<evidence type="ECO:0000256" key="9">
    <source>
        <dbReference type="ARBA" id="ARBA00023136"/>
    </source>
</evidence>
<dbReference type="InterPro" id="IPR035906">
    <property type="entry name" value="MetI-like_sf"/>
</dbReference>